<dbReference type="OrthoDB" id="3827759at2"/>
<dbReference type="NCBIfam" id="NF040657">
    <property type="entry name" value="immun_SitI3"/>
    <property type="match status" value="1"/>
</dbReference>
<evidence type="ECO:0000313" key="1">
    <source>
        <dbReference type="EMBL" id="GGY33286.1"/>
    </source>
</evidence>
<keyword evidence="3" id="KW-1185">Reference proteome</keyword>
<reference evidence="2 3" key="2">
    <citation type="submission" date="2019-02" db="EMBL/GenBank/DDBJ databases">
        <title>Draft Genome Sequences of Six Type Strains of the Genus Massilia.</title>
        <authorList>
            <person name="Miess H."/>
            <person name="Frediansyhah A."/>
            <person name="Gross H."/>
        </authorList>
    </citation>
    <scope>NUCLEOTIDE SEQUENCE [LARGE SCALE GENOMIC DNA]</scope>
    <source>
        <strain evidence="2 3">DSM 17472</strain>
    </source>
</reference>
<sequence length="146" mass="15976">MSLHYTLSIAAPGLFDTLAKRLQELPGYRPAAGGIAAPDLQIDMSPPDEVEAGIIEEAFGFTPTASISFWVDKEAERVAMRTALLRGCMALLEITAGDAVLLFNGETVILLRRQDALLLNPLEKFWTDEVLAVLPADYRFKAMPVI</sequence>
<accession>A0A411WUJ5</accession>
<evidence type="ECO:0000313" key="3">
    <source>
        <dbReference type="Proteomes" id="UP000292307"/>
    </source>
</evidence>
<dbReference type="AlphaFoldDB" id="A0A411WUJ5"/>
<proteinExistence type="predicted"/>
<dbReference type="EMBL" id="BMWV01000002">
    <property type="protein sequence ID" value="GGY33286.1"/>
    <property type="molecule type" value="Genomic_DNA"/>
</dbReference>
<name>A0A411WUJ5_9BURK</name>
<organism evidence="1 4">
    <name type="scientific">Pseudoduganella albidiflava</name>
    <dbReference type="NCBI Taxonomy" id="321983"/>
    <lineage>
        <taxon>Bacteria</taxon>
        <taxon>Pseudomonadati</taxon>
        <taxon>Pseudomonadota</taxon>
        <taxon>Betaproteobacteria</taxon>
        <taxon>Burkholderiales</taxon>
        <taxon>Oxalobacteraceae</taxon>
        <taxon>Telluria group</taxon>
        <taxon>Pseudoduganella</taxon>
    </lineage>
</organism>
<evidence type="ECO:0000313" key="4">
    <source>
        <dbReference type="Proteomes" id="UP000628442"/>
    </source>
</evidence>
<protein>
    <submittedName>
        <fullName evidence="1">Uncharacterized protein</fullName>
    </submittedName>
</protein>
<dbReference type="InterPro" id="IPR049799">
    <property type="entry name" value="SitI3-like"/>
</dbReference>
<dbReference type="Proteomes" id="UP000628442">
    <property type="component" value="Unassembled WGS sequence"/>
</dbReference>
<reference evidence="1" key="3">
    <citation type="submission" date="2022-12" db="EMBL/GenBank/DDBJ databases">
        <authorList>
            <person name="Sun Q."/>
            <person name="Kim S."/>
        </authorList>
    </citation>
    <scope>NUCLEOTIDE SEQUENCE</scope>
    <source>
        <strain evidence="1">KCTC 12343</strain>
    </source>
</reference>
<reference evidence="1" key="1">
    <citation type="journal article" date="2014" name="Int. J. Syst. Evol. Microbiol.">
        <title>Complete genome sequence of Corynebacterium casei LMG S-19264T (=DSM 44701T), isolated from a smear-ripened cheese.</title>
        <authorList>
            <consortium name="US DOE Joint Genome Institute (JGI-PGF)"/>
            <person name="Walter F."/>
            <person name="Albersmeier A."/>
            <person name="Kalinowski J."/>
            <person name="Ruckert C."/>
        </authorList>
    </citation>
    <scope>NUCLEOTIDE SEQUENCE</scope>
    <source>
        <strain evidence="1">KCTC 12343</strain>
    </source>
</reference>
<dbReference type="Proteomes" id="UP000292307">
    <property type="component" value="Chromosome"/>
</dbReference>
<evidence type="ECO:0000313" key="2">
    <source>
        <dbReference type="EMBL" id="QBI00443.1"/>
    </source>
</evidence>
<dbReference type="EMBL" id="CP036401">
    <property type="protein sequence ID" value="QBI00443.1"/>
    <property type="molecule type" value="Genomic_DNA"/>
</dbReference>
<dbReference type="RefSeq" id="WP_131144581.1">
    <property type="nucleotide sequence ID" value="NZ_BMWV01000002.1"/>
</dbReference>
<gene>
    <name evidence="2" type="ORF">EYF70_05935</name>
    <name evidence="1" type="ORF">GCM10007387_14460</name>
</gene>